<dbReference type="Proteomes" id="UP001183607">
    <property type="component" value="Unassembled WGS sequence"/>
</dbReference>
<protein>
    <recommendedName>
        <fullName evidence="3">Tetratricopeptide repeat protein</fullName>
    </recommendedName>
</protein>
<dbReference type="AlphaFoldDB" id="A0ABD5E8C5"/>
<accession>A0ABD5E8C5</accession>
<organism evidence="1 2">
    <name type="scientific">Streptomyces evansiae</name>
    <dbReference type="NCBI Taxonomy" id="3075535"/>
    <lineage>
        <taxon>Bacteria</taxon>
        <taxon>Bacillati</taxon>
        <taxon>Actinomycetota</taxon>
        <taxon>Actinomycetes</taxon>
        <taxon>Kitasatosporales</taxon>
        <taxon>Streptomycetaceae</taxon>
        <taxon>Streptomyces</taxon>
    </lineage>
</organism>
<gene>
    <name evidence="1" type="ORF">RM574_19530</name>
</gene>
<evidence type="ECO:0008006" key="3">
    <source>
        <dbReference type="Google" id="ProtNLM"/>
    </source>
</evidence>
<sequence>MRGRHEDTRDRAVATRIGQAALLLHAGDRAEARARLLALWEELPPGPGPHRCALAHYLAEAQDDPARRLDWDLTALRAAGPGNRSLLPRLRLALAADYARAGRTSEARAHLVRAREAAEALTAGPYADGVRAAIIRLGQRLGA</sequence>
<proteinExistence type="predicted"/>
<dbReference type="EMBL" id="JAVRER010000031">
    <property type="protein sequence ID" value="MDT0417676.1"/>
    <property type="molecule type" value="Genomic_DNA"/>
</dbReference>
<comment type="caution">
    <text evidence="1">The sequence shown here is derived from an EMBL/GenBank/DDBJ whole genome shotgun (WGS) entry which is preliminary data.</text>
</comment>
<reference evidence="2" key="1">
    <citation type="submission" date="2023-07" db="EMBL/GenBank/DDBJ databases">
        <title>30 novel species of actinomycetes from the DSMZ collection.</title>
        <authorList>
            <person name="Nouioui I."/>
        </authorList>
    </citation>
    <scope>NUCLEOTIDE SEQUENCE [LARGE SCALE GENOMIC DNA]</scope>
    <source>
        <strain evidence="2">DSM 41982</strain>
    </source>
</reference>
<name>A0ABD5E8C5_9ACTN</name>
<evidence type="ECO:0000313" key="2">
    <source>
        <dbReference type="Proteomes" id="UP001183607"/>
    </source>
</evidence>
<evidence type="ECO:0000313" key="1">
    <source>
        <dbReference type="EMBL" id="MDT0417676.1"/>
    </source>
</evidence>
<dbReference type="RefSeq" id="WP_007829585.1">
    <property type="nucleotide sequence ID" value="NZ_JAVRER010000031.1"/>
</dbReference>